<feature type="binding site" evidence="4">
    <location>
        <position position="177"/>
    </location>
    <ligand>
        <name>GTP</name>
        <dbReference type="ChEBI" id="CHEBI:37565"/>
    </ligand>
</feature>
<dbReference type="SMART" id="SM00864">
    <property type="entry name" value="Tubulin"/>
    <property type="match status" value="1"/>
</dbReference>
<dbReference type="InterPro" id="IPR036525">
    <property type="entry name" value="Tubulin/FtsZ_GTPase_sf"/>
</dbReference>
<dbReference type="Pfam" id="PF12327">
    <property type="entry name" value="FtsZ_C"/>
    <property type="match status" value="1"/>
</dbReference>
<comment type="subcellular location">
    <subcellularLocation>
        <location evidence="4">Cytoplasm</location>
    </subcellularLocation>
    <text evidence="4">Assembles at midcell at the inner surface of the cytoplasmic membrane.</text>
</comment>
<dbReference type="Pfam" id="PF00091">
    <property type="entry name" value="Tubulin"/>
    <property type="match status" value="1"/>
</dbReference>
<dbReference type="InterPro" id="IPR000158">
    <property type="entry name" value="Cell_div_FtsZ"/>
</dbReference>
<dbReference type="SUPFAM" id="SSF52490">
    <property type="entry name" value="Tubulin nucleotide-binding domain-like"/>
    <property type="match status" value="1"/>
</dbReference>
<dbReference type="HAMAP" id="MF_00909">
    <property type="entry name" value="FtsZ"/>
    <property type="match status" value="1"/>
</dbReference>
<dbReference type="PANTHER" id="PTHR30314">
    <property type="entry name" value="CELL DIVISION PROTEIN FTSZ-RELATED"/>
    <property type="match status" value="1"/>
</dbReference>
<dbReference type="Proteomes" id="UP000176511">
    <property type="component" value="Unassembled WGS sequence"/>
</dbReference>
<dbReference type="GO" id="GO:0051258">
    <property type="term" value="P:protein polymerization"/>
    <property type="evidence" value="ECO:0007669"/>
    <property type="project" value="UniProtKB-UniRule"/>
</dbReference>
<evidence type="ECO:0000256" key="5">
    <source>
        <dbReference type="NCBIfam" id="TIGR00065"/>
    </source>
</evidence>
<name>A0A1F6DL59_9BACT</name>
<evidence type="ECO:0000259" key="8">
    <source>
        <dbReference type="SMART" id="SM00865"/>
    </source>
</evidence>
<comment type="subunit">
    <text evidence="4">Homodimer. Polymerizes to form a dynamic ring structure in a strictly GTP-dependent manner. Interacts directly with several other division proteins.</text>
</comment>
<evidence type="ECO:0000313" key="9">
    <source>
        <dbReference type="EMBL" id="OGG62126.1"/>
    </source>
</evidence>
<feature type="domain" description="Tubulin/FtsZ 2-layer sandwich" evidence="8">
    <location>
        <begin position="245"/>
        <end position="363"/>
    </location>
</feature>
<feature type="binding site" evidence="4">
    <location>
        <position position="181"/>
    </location>
    <ligand>
        <name>GTP</name>
        <dbReference type="ChEBI" id="CHEBI:37565"/>
    </ligand>
</feature>
<evidence type="ECO:0000256" key="4">
    <source>
        <dbReference type="HAMAP-Rule" id="MF_00909"/>
    </source>
</evidence>
<keyword evidence="2 4" id="KW-0547">Nucleotide-binding</keyword>
<keyword evidence="4" id="KW-0717">Septation</keyword>
<dbReference type="PROSITE" id="PS01134">
    <property type="entry name" value="FTSZ_1"/>
    <property type="match status" value="1"/>
</dbReference>
<feature type="compositionally biased region" description="Basic and acidic residues" evidence="6">
    <location>
        <begin position="359"/>
        <end position="369"/>
    </location>
</feature>
<organism evidence="9 10">
    <name type="scientific">Candidatus Kaiserbacteria bacterium RIFCSPHIGHO2_02_FULL_49_34</name>
    <dbReference type="NCBI Taxonomy" id="1798491"/>
    <lineage>
        <taxon>Bacteria</taxon>
        <taxon>Candidatus Kaiseribacteriota</taxon>
    </lineage>
</organism>
<dbReference type="GO" id="GO:0003924">
    <property type="term" value="F:GTPase activity"/>
    <property type="evidence" value="ECO:0007669"/>
    <property type="project" value="UniProtKB-UniRule"/>
</dbReference>
<feature type="binding site" evidence="4">
    <location>
        <position position="225"/>
    </location>
    <ligand>
        <name>GTP</name>
        <dbReference type="ChEBI" id="CHEBI:37565"/>
    </ligand>
</feature>
<dbReference type="EMBL" id="MFLE01000010">
    <property type="protein sequence ID" value="OGG62126.1"/>
    <property type="molecule type" value="Genomic_DNA"/>
</dbReference>
<dbReference type="InterPro" id="IPR020805">
    <property type="entry name" value="Cell_div_FtsZ_CS"/>
</dbReference>
<dbReference type="GO" id="GO:0005525">
    <property type="term" value="F:GTP binding"/>
    <property type="evidence" value="ECO:0007669"/>
    <property type="project" value="UniProtKB-UniRule"/>
</dbReference>
<evidence type="ECO:0000313" key="10">
    <source>
        <dbReference type="Proteomes" id="UP000176511"/>
    </source>
</evidence>
<sequence>MTSYAFRGVFVSLQENKIAHFSILSIADACAMRYYAKHMEHIKSDVESFARIRVVGVGGSGNNAVNHMVNAKVKGVEFVAINSDAQDLHHSQAKRKIHIGKNITKGLGAGGNPDMGRRAAEETKEEIANALKGSHMTFITGGMGGGTGTGAAPIVAKASRDLGALTIGVVTKPFLFEGQERMRSALEGIEELKKEVDALIIIPNDRLLAIIDKNTTIQQAFGICDEVLRQAVVGISDLITMPGIVNLDFADIRSVMENAGSALMGVGIGAGEKRAEDAARMAINSPLLEVSITGARGVLFAVAGGDDLGMLEVQEAARIITESVDPHARIIFGAFKDDTLKKNELKITVIATGFPESDSALKRARDAQSDRVMQPMTVRHDPYEQGATRDQFSEPEEEVRPAPPRSIFNTVMPRPRREEAPAPEPTKAPEFIEQAPAPAPLRPVPEAVEEPVSETERPWWRNASQNSSPNTNYEDDENDEWGAVPSFLRRTKGQNE</sequence>
<gene>
    <name evidence="4" type="primary">ftsZ</name>
    <name evidence="9" type="ORF">A3C87_01795</name>
</gene>
<dbReference type="Gene3D" id="3.40.50.1440">
    <property type="entry name" value="Tubulin/FtsZ, GTPase domain"/>
    <property type="match status" value="1"/>
</dbReference>
<dbReference type="AlphaFoldDB" id="A0A1F6DL59"/>
<keyword evidence="4" id="KW-0963">Cytoplasm</keyword>
<dbReference type="InterPro" id="IPR018316">
    <property type="entry name" value="Tubulin/FtsZ_2-layer-sand-dom"/>
</dbReference>
<proteinExistence type="inferred from homology"/>
<feature type="binding site" evidence="4">
    <location>
        <begin position="146"/>
        <end position="148"/>
    </location>
    <ligand>
        <name>GTP</name>
        <dbReference type="ChEBI" id="CHEBI:37565"/>
    </ligand>
</feature>
<comment type="similarity">
    <text evidence="1 4">Belongs to the FtsZ family.</text>
</comment>
<dbReference type="GO" id="GO:0032153">
    <property type="term" value="C:cell division site"/>
    <property type="evidence" value="ECO:0007669"/>
    <property type="project" value="UniProtKB-UniRule"/>
</dbReference>
<evidence type="ECO:0000256" key="6">
    <source>
        <dbReference type="SAM" id="MobiDB-lite"/>
    </source>
</evidence>
<dbReference type="PRINTS" id="PR00423">
    <property type="entry name" value="CELLDVISFTSZ"/>
</dbReference>
<dbReference type="NCBIfam" id="TIGR00065">
    <property type="entry name" value="ftsZ"/>
    <property type="match status" value="1"/>
</dbReference>
<dbReference type="STRING" id="1798491.A3C87_01795"/>
<reference evidence="9 10" key="1">
    <citation type="journal article" date="2016" name="Nat. Commun.">
        <title>Thousands of microbial genomes shed light on interconnected biogeochemical processes in an aquifer system.</title>
        <authorList>
            <person name="Anantharaman K."/>
            <person name="Brown C.T."/>
            <person name="Hug L.A."/>
            <person name="Sharon I."/>
            <person name="Castelle C.J."/>
            <person name="Probst A.J."/>
            <person name="Thomas B.C."/>
            <person name="Singh A."/>
            <person name="Wilkins M.J."/>
            <person name="Karaoz U."/>
            <person name="Brodie E.L."/>
            <person name="Williams K.H."/>
            <person name="Hubbard S.S."/>
            <person name="Banfield J.F."/>
        </authorList>
    </citation>
    <scope>NUCLEOTIDE SEQUENCE [LARGE SCALE GENOMIC DNA]</scope>
</reference>
<keyword evidence="3 4" id="KW-0342">GTP-binding</keyword>
<dbReference type="GO" id="GO:0000917">
    <property type="term" value="P:division septum assembly"/>
    <property type="evidence" value="ECO:0007669"/>
    <property type="project" value="UniProtKB-KW"/>
</dbReference>
<evidence type="ECO:0000256" key="3">
    <source>
        <dbReference type="ARBA" id="ARBA00023134"/>
    </source>
</evidence>
<comment type="function">
    <text evidence="4">Essential cell division protein that forms a contractile ring structure (Z ring) at the future cell division site. The regulation of the ring assembly controls the timing and the location of cell division. One of the functions of the FtsZ ring is to recruit other cell division proteins to the septum to produce a new cell wall between the dividing cells. Binds GTP and shows GTPase activity.</text>
</comment>
<protein>
    <recommendedName>
        <fullName evidence="4 5">Cell division protein FtsZ</fullName>
    </recommendedName>
</protein>
<dbReference type="InterPro" id="IPR024757">
    <property type="entry name" value="FtsZ_C"/>
</dbReference>
<feature type="region of interest" description="Disordered" evidence="6">
    <location>
        <begin position="359"/>
        <end position="496"/>
    </location>
</feature>
<dbReference type="InterPro" id="IPR008280">
    <property type="entry name" value="Tub_FtsZ_C"/>
</dbReference>
<evidence type="ECO:0000259" key="7">
    <source>
        <dbReference type="SMART" id="SM00864"/>
    </source>
</evidence>
<dbReference type="PANTHER" id="PTHR30314:SF3">
    <property type="entry name" value="MITOCHONDRIAL DIVISION PROTEIN FSZA"/>
    <property type="match status" value="1"/>
</dbReference>
<keyword evidence="4" id="KW-0131">Cell cycle</keyword>
<dbReference type="Gene3D" id="3.30.1330.20">
    <property type="entry name" value="Tubulin/FtsZ, C-terminal domain"/>
    <property type="match status" value="1"/>
</dbReference>
<feature type="compositionally biased region" description="Polar residues" evidence="6">
    <location>
        <begin position="462"/>
        <end position="472"/>
    </location>
</feature>
<dbReference type="InterPro" id="IPR045061">
    <property type="entry name" value="FtsZ/CetZ"/>
</dbReference>
<comment type="caution">
    <text evidence="4">Lacks conserved residue(s) required for the propagation of feature annotation.</text>
</comment>
<feature type="domain" description="Tubulin/FtsZ GTPase" evidence="7">
    <location>
        <begin position="51"/>
        <end position="243"/>
    </location>
</feature>
<dbReference type="SUPFAM" id="SSF55307">
    <property type="entry name" value="Tubulin C-terminal domain-like"/>
    <property type="match status" value="1"/>
</dbReference>
<dbReference type="InterPro" id="IPR037103">
    <property type="entry name" value="Tubulin/FtsZ-like_C"/>
</dbReference>
<dbReference type="GO" id="GO:0043093">
    <property type="term" value="P:FtsZ-dependent cytokinesis"/>
    <property type="evidence" value="ECO:0007669"/>
    <property type="project" value="UniProtKB-UniRule"/>
</dbReference>
<dbReference type="GO" id="GO:0005737">
    <property type="term" value="C:cytoplasm"/>
    <property type="evidence" value="ECO:0007669"/>
    <property type="project" value="UniProtKB-SubCell"/>
</dbReference>
<evidence type="ECO:0000256" key="1">
    <source>
        <dbReference type="ARBA" id="ARBA00009690"/>
    </source>
</evidence>
<dbReference type="CDD" id="cd02201">
    <property type="entry name" value="FtsZ_type1"/>
    <property type="match status" value="1"/>
</dbReference>
<dbReference type="SMART" id="SM00865">
    <property type="entry name" value="Tubulin_C"/>
    <property type="match status" value="1"/>
</dbReference>
<accession>A0A1F6DL59</accession>
<comment type="caution">
    <text evidence="9">The sequence shown here is derived from an EMBL/GenBank/DDBJ whole genome shotgun (WGS) entry which is preliminary data.</text>
</comment>
<keyword evidence="4 9" id="KW-0132">Cell division</keyword>
<dbReference type="InterPro" id="IPR003008">
    <property type="entry name" value="Tubulin_FtsZ_GTPase"/>
</dbReference>
<evidence type="ECO:0000256" key="2">
    <source>
        <dbReference type="ARBA" id="ARBA00022741"/>
    </source>
</evidence>
<dbReference type="FunFam" id="3.40.50.1440:FF:000001">
    <property type="entry name" value="Cell division protein FtsZ"/>
    <property type="match status" value="1"/>
</dbReference>